<gene>
    <name evidence="15" type="primary">metE_2</name>
    <name evidence="15" type="ORF">NCTC8271_05741</name>
</gene>
<reference evidence="15 16" key="1">
    <citation type="submission" date="2018-12" db="EMBL/GenBank/DDBJ databases">
        <authorList>
            <consortium name="Pathogen Informatics"/>
        </authorList>
    </citation>
    <scope>NUCLEOTIDE SEQUENCE [LARGE SCALE GENOMIC DNA]</scope>
    <source>
        <strain evidence="15 16">NCTC8271</strain>
    </source>
</reference>
<feature type="compositionally biased region" description="Polar residues" evidence="12">
    <location>
        <begin position="240"/>
        <end position="262"/>
    </location>
</feature>
<evidence type="ECO:0000256" key="7">
    <source>
        <dbReference type="ARBA" id="ARBA00022605"/>
    </source>
</evidence>
<dbReference type="PANTHER" id="PTHR30519">
    <property type="entry name" value="5-METHYLTETRAHYDROPTEROYLTRIGLUTAMATE--HOMOCYSTEINE METHYLTRANSFERASE"/>
    <property type="match status" value="1"/>
</dbReference>
<sequence length="262" mass="29142">MLELPQAWLDAFKPAYDALAGQVKLLLTTYFEGVTPNLDTIIALPVQGLHVDLIHGKDDVAELHQRLPVDWLLSAGLINGRNVWRADLTEKYAQINALVGKRALWVASSCSLLHSPIDLSVETRLDTEVKSWFAFALQKCGELALLRDALNSGETAALEEWSAPIQARRHSRRVHNAAVEKRLAAITAQASQRENPYEVRAEAQRARFKLPAWPTTTIGSFPQTTEIRGLRLDFKKGNLDANNYRTPASPNISNRLSSSRSV</sequence>
<evidence type="ECO:0000259" key="14">
    <source>
        <dbReference type="Pfam" id="PF08267"/>
    </source>
</evidence>
<comment type="pathway">
    <text evidence="3">Amino-acid biosynthesis; L-methionine biosynthesis via de novo pathway; L-methionine from L-homocysteine (MetE route): step 1/1.</text>
</comment>
<evidence type="ECO:0000256" key="2">
    <source>
        <dbReference type="ARBA" id="ARBA00002777"/>
    </source>
</evidence>
<dbReference type="Pfam" id="PF08267">
    <property type="entry name" value="Meth_synt_1"/>
    <property type="match status" value="1"/>
</dbReference>
<dbReference type="SUPFAM" id="SSF51726">
    <property type="entry name" value="UROD/MetE-like"/>
    <property type="match status" value="2"/>
</dbReference>
<keyword evidence="6 15" id="KW-0489">Methyltransferase</keyword>
<evidence type="ECO:0000256" key="8">
    <source>
        <dbReference type="ARBA" id="ARBA00022679"/>
    </source>
</evidence>
<keyword evidence="11" id="KW-0486">Methionine biosynthesis</keyword>
<dbReference type="EC" id="2.1.1.14" evidence="5"/>
<dbReference type="AlphaFoldDB" id="A0A447PYF7"/>
<evidence type="ECO:0000256" key="12">
    <source>
        <dbReference type="SAM" id="MobiDB-lite"/>
    </source>
</evidence>
<evidence type="ECO:0000256" key="5">
    <source>
        <dbReference type="ARBA" id="ARBA00012034"/>
    </source>
</evidence>
<feature type="domain" description="Cobalamin-independent methionine synthase MetE C-terminal/archaeal" evidence="13">
    <location>
        <begin position="213"/>
        <end position="256"/>
    </location>
</feature>
<dbReference type="UniPathway" id="UPA00051">
    <property type="reaction ID" value="UER00082"/>
</dbReference>
<keyword evidence="9" id="KW-0479">Metal-binding</keyword>
<evidence type="ECO:0000256" key="4">
    <source>
        <dbReference type="ARBA" id="ARBA00009553"/>
    </source>
</evidence>
<comment type="cofactor">
    <cofactor evidence="1">
        <name>Zn(2+)</name>
        <dbReference type="ChEBI" id="CHEBI:29105"/>
    </cofactor>
</comment>
<dbReference type="InterPro" id="IPR002629">
    <property type="entry name" value="Met_Synth_C/arc"/>
</dbReference>
<protein>
    <recommendedName>
        <fullName evidence="5">5-methyltetrahydropteroyltriglutamate--homocysteine S-methyltransferase</fullName>
        <ecNumber evidence="5">2.1.1.14</ecNumber>
    </recommendedName>
</protein>
<evidence type="ECO:0000259" key="13">
    <source>
        <dbReference type="Pfam" id="PF01717"/>
    </source>
</evidence>
<dbReference type="Pfam" id="PF01717">
    <property type="entry name" value="Meth_synt_2"/>
    <property type="match status" value="1"/>
</dbReference>
<evidence type="ECO:0000256" key="11">
    <source>
        <dbReference type="ARBA" id="ARBA00023167"/>
    </source>
</evidence>
<feature type="region of interest" description="Disordered" evidence="12">
    <location>
        <begin position="239"/>
        <end position="262"/>
    </location>
</feature>
<keyword evidence="8 15" id="KW-0808">Transferase</keyword>
<name>A0A447PYF7_SALET</name>
<keyword evidence="7" id="KW-0028">Amino-acid biosynthesis</keyword>
<comment type="function">
    <text evidence="2">Catalyzes the transfer of a methyl group from 5-methyltetrahydrofolate to homocysteine resulting in methionine formation.</text>
</comment>
<evidence type="ECO:0000256" key="1">
    <source>
        <dbReference type="ARBA" id="ARBA00001947"/>
    </source>
</evidence>
<proteinExistence type="inferred from homology"/>
<evidence type="ECO:0000256" key="10">
    <source>
        <dbReference type="ARBA" id="ARBA00022833"/>
    </source>
</evidence>
<evidence type="ECO:0000313" key="15">
    <source>
        <dbReference type="EMBL" id="VEA44162.1"/>
    </source>
</evidence>
<organism evidence="15 16">
    <name type="scientific">Salmonella enterica I</name>
    <dbReference type="NCBI Taxonomy" id="59201"/>
    <lineage>
        <taxon>Bacteria</taxon>
        <taxon>Pseudomonadati</taxon>
        <taxon>Pseudomonadota</taxon>
        <taxon>Gammaproteobacteria</taxon>
        <taxon>Enterobacterales</taxon>
        <taxon>Enterobacteriaceae</taxon>
        <taxon>Salmonella</taxon>
    </lineage>
</organism>
<accession>A0A447PYF7</accession>
<feature type="domain" description="Cobalamin-independent methionine synthase MetE N-terminal" evidence="14">
    <location>
        <begin position="2"/>
        <end position="99"/>
    </location>
</feature>
<dbReference type="InterPro" id="IPR038071">
    <property type="entry name" value="UROD/MetE-like_sf"/>
</dbReference>
<dbReference type="Proteomes" id="UP000273655">
    <property type="component" value="Chromosome 1"/>
</dbReference>
<dbReference type="GO" id="GO:0008270">
    <property type="term" value="F:zinc ion binding"/>
    <property type="evidence" value="ECO:0007669"/>
    <property type="project" value="InterPro"/>
</dbReference>
<dbReference type="EMBL" id="LR134148">
    <property type="protein sequence ID" value="VEA44162.1"/>
    <property type="molecule type" value="Genomic_DNA"/>
</dbReference>
<dbReference type="GO" id="GO:0032259">
    <property type="term" value="P:methylation"/>
    <property type="evidence" value="ECO:0007669"/>
    <property type="project" value="UniProtKB-KW"/>
</dbReference>
<dbReference type="InterPro" id="IPR013215">
    <property type="entry name" value="Cbl-indep_Met_Synth_N"/>
</dbReference>
<evidence type="ECO:0000256" key="6">
    <source>
        <dbReference type="ARBA" id="ARBA00022603"/>
    </source>
</evidence>
<evidence type="ECO:0000256" key="9">
    <source>
        <dbReference type="ARBA" id="ARBA00022723"/>
    </source>
</evidence>
<comment type="similarity">
    <text evidence="4">Belongs to the vitamin-B12 independent methionine synthase family.</text>
</comment>
<evidence type="ECO:0000313" key="16">
    <source>
        <dbReference type="Proteomes" id="UP000273655"/>
    </source>
</evidence>
<dbReference type="Gene3D" id="3.20.20.210">
    <property type="match status" value="2"/>
</dbReference>
<evidence type="ECO:0000256" key="3">
    <source>
        <dbReference type="ARBA" id="ARBA00004681"/>
    </source>
</evidence>
<dbReference type="GO" id="GO:0003871">
    <property type="term" value="F:5-methyltetrahydropteroyltriglutamate-homocysteine S-methyltransferase activity"/>
    <property type="evidence" value="ECO:0007669"/>
    <property type="project" value="UniProtKB-EC"/>
</dbReference>
<dbReference type="GO" id="GO:0009086">
    <property type="term" value="P:methionine biosynthetic process"/>
    <property type="evidence" value="ECO:0007669"/>
    <property type="project" value="UniProtKB-KW"/>
</dbReference>
<keyword evidence="10" id="KW-0862">Zinc</keyword>